<dbReference type="PANTHER" id="PTHR25462">
    <property type="entry name" value="BONUS, ISOFORM C-RELATED"/>
    <property type="match status" value="1"/>
</dbReference>
<dbReference type="PROSITE" id="PS50089">
    <property type="entry name" value="ZF_RING_2"/>
    <property type="match status" value="1"/>
</dbReference>
<name>A0AAV2QI81_MEGNR</name>
<dbReference type="InterPro" id="IPR000315">
    <property type="entry name" value="Znf_B-box"/>
</dbReference>
<dbReference type="SUPFAM" id="SSF57850">
    <property type="entry name" value="RING/U-box"/>
    <property type="match status" value="1"/>
</dbReference>
<accession>A0AAV2QI81</accession>
<keyword evidence="2 4" id="KW-0863">Zinc-finger</keyword>
<keyword evidence="3" id="KW-0862">Zinc</keyword>
<sequence length="394" mass="44349">MSRAANGERRAAFMLTTVKREQHNPNECPICNRHYNVANDQMRVRSLGCGHSMCTSCIRRMHQRNSVKCPQCRYVHQAESVERIPINFGMESLIQSLKQTSLTSRIYDEAYPILNAGLCQTHETVKLFFCVNCKMFICTHCTAIDHPRGDSHKIINIQEAFSMKKSRFLSDIECQLIHLTSVHNKFSGRIMKLQNAKQGLENVVSQIQETLAGIEKLCTMQTLLKKGFQNMETQLETVKQQAMNASTLDKLSAVEQNSSTMVKEAKNRIKVNENPLELLCSQVFVFQIQTSFCSALNIFDAATTEEGKEAMQICKEYNINGCKNSNCKALHICTKHVERKLGCISFVCILNHDIMEPSCKELVSSAGISTNQSPGDILIAVSLKCGIFSRTAYI</sequence>
<evidence type="ECO:0000256" key="3">
    <source>
        <dbReference type="ARBA" id="ARBA00022833"/>
    </source>
</evidence>
<dbReference type="Proteomes" id="UP001497623">
    <property type="component" value="Unassembled WGS sequence"/>
</dbReference>
<dbReference type="InterPro" id="IPR047153">
    <property type="entry name" value="TRIM45/56/19-like"/>
</dbReference>
<feature type="domain" description="B box-type" evidence="6">
    <location>
        <begin position="114"/>
        <end position="157"/>
    </location>
</feature>
<dbReference type="PROSITE" id="PS00518">
    <property type="entry name" value="ZF_RING_1"/>
    <property type="match status" value="1"/>
</dbReference>
<evidence type="ECO:0000256" key="2">
    <source>
        <dbReference type="ARBA" id="ARBA00022771"/>
    </source>
</evidence>
<dbReference type="Gene3D" id="3.30.40.10">
    <property type="entry name" value="Zinc/RING finger domain, C3HC4 (zinc finger)"/>
    <property type="match status" value="1"/>
</dbReference>
<comment type="caution">
    <text evidence="7">The sequence shown here is derived from an EMBL/GenBank/DDBJ whole genome shotgun (WGS) entry which is preliminary data.</text>
</comment>
<dbReference type="GO" id="GO:0008270">
    <property type="term" value="F:zinc ion binding"/>
    <property type="evidence" value="ECO:0007669"/>
    <property type="project" value="UniProtKB-KW"/>
</dbReference>
<dbReference type="SMART" id="SM00184">
    <property type="entry name" value="RING"/>
    <property type="match status" value="1"/>
</dbReference>
<feature type="non-terminal residue" evidence="7">
    <location>
        <position position="394"/>
    </location>
</feature>
<feature type="domain" description="RING-type" evidence="5">
    <location>
        <begin position="28"/>
        <end position="73"/>
    </location>
</feature>
<gene>
    <name evidence="7" type="ORF">MNOR_LOCUS11698</name>
</gene>
<dbReference type="EMBL" id="CAXKWB010006213">
    <property type="protein sequence ID" value="CAL4082097.1"/>
    <property type="molecule type" value="Genomic_DNA"/>
</dbReference>
<keyword evidence="8" id="KW-1185">Reference proteome</keyword>
<evidence type="ECO:0000259" key="5">
    <source>
        <dbReference type="PROSITE" id="PS50089"/>
    </source>
</evidence>
<organism evidence="7 8">
    <name type="scientific">Meganyctiphanes norvegica</name>
    <name type="common">Northern krill</name>
    <name type="synonym">Thysanopoda norvegica</name>
    <dbReference type="NCBI Taxonomy" id="48144"/>
    <lineage>
        <taxon>Eukaryota</taxon>
        <taxon>Metazoa</taxon>
        <taxon>Ecdysozoa</taxon>
        <taxon>Arthropoda</taxon>
        <taxon>Crustacea</taxon>
        <taxon>Multicrustacea</taxon>
        <taxon>Malacostraca</taxon>
        <taxon>Eumalacostraca</taxon>
        <taxon>Eucarida</taxon>
        <taxon>Euphausiacea</taxon>
        <taxon>Euphausiidae</taxon>
        <taxon>Meganyctiphanes</taxon>
    </lineage>
</organism>
<evidence type="ECO:0000256" key="1">
    <source>
        <dbReference type="ARBA" id="ARBA00022723"/>
    </source>
</evidence>
<proteinExistence type="predicted"/>
<dbReference type="AlphaFoldDB" id="A0AAV2QI81"/>
<dbReference type="PROSITE" id="PS50119">
    <property type="entry name" value="ZF_BBOX"/>
    <property type="match status" value="1"/>
</dbReference>
<reference evidence="7 8" key="1">
    <citation type="submission" date="2024-05" db="EMBL/GenBank/DDBJ databases">
        <authorList>
            <person name="Wallberg A."/>
        </authorList>
    </citation>
    <scope>NUCLEOTIDE SEQUENCE [LARGE SCALE GENOMIC DNA]</scope>
</reference>
<evidence type="ECO:0000259" key="6">
    <source>
        <dbReference type="PROSITE" id="PS50119"/>
    </source>
</evidence>
<protein>
    <submittedName>
        <fullName evidence="7">Uncharacterized protein</fullName>
    </submittedName>
</protein>
<dbReference type="SUPFAM" id="SSF57845">
    <property type="entry name" value="B-box zinc-binding domain"/>
    <property type="match status" value="1"/>
</dbReference>
<dbReference type="InterPro" id="IPR013083">
    <property type="entry name" value="Znf_RING/FYVE/PHD"/>
</dbReference>
<dbReference type="Gene3D" id="3.30.160.60">
    <property type="entry name" value="Classic Zinc Finger"/>
    <property type="match status" value="1"/>
</dbReference>
<dbReference type="PANTHER" id="PTHR25462:SF296">
    <property type="entry name" value="MEIOTIC P26, ISOFORM F"/>
    <property type="match status" value="1"/>
</dbReference>
<keyword evidence="1" id="KW-0479">Metal-binding</keyword>
<dbReference type="InterPro" id="IPR017907">
    <property type="entry name" value="Znf_RING_CS"/>
</dbReference>
<evidence type="ECO:0000256" key="4">
    <source>
        <dbReference type="PROSITE-ProRule" id="PRU00024"/>
    </source>
</evidence>
<evidence type="ECO:0000313" key="8">
    <source>
        <dbReference type="Proteomes" id="UP001497623"/>
    </source>
</evidence>
<evidence type="ECO:0000313" key="7">
    <source>
        <dbReference type="EMBL" id="CAL4082097.1"/>
    </source>
</evidence>
<dbReference type="InterPro" id="IPR027370">
    <property type="entry name" value="Znf-RING_euk"/>
</dbReference>
<dbReference type="Pfam" id="PF13445">
    <property type="entry name" value="zf-RING_UBOX"/>
    <property type="match status" value="1"/>
</dbReference>
<dbReference type="InterPro" id="IPR001841">
    <property type="entry name" value="Znf_RING"/>
</dbReference>